<dbReference type="Gene3D" id="3.40.720.10">
    <property type="entry name" value="Alkaline Phosphatase, subunit A"/>
    <property type="match status" value="1"/>
</dbReference>
<protein>
    <submittedName>
        <fullName evidence="1">Phosphonoacetate hydrolase</fullName>
    </submittedName>
</protein>
<evidence type="ECO:0000313" key="1">
    <source>
        <dbReference type="EMBL" id="PVI01026.1"/>
    </source>
</evidence>
<dbReference type="EMBL" id="KZ805364">
    <property type="protein sequence ID" value="PVI01026.1"/>
    <property type="molecule type" value="Genomic_DNA"/>
</dbReference>
<dbReference type="Proteomes" id="UP000244855">
    <property type="component" value="Unassembled WGS sequence"/>
</dbReference>
<evidence type="ECO:0000313" key="2">
    <source>
        <dbReference type="Proteomes" id="UP000244855"/>
    </source>
</evidence>
<dbReference type="PANTHER" id="PTHR10151">
    <property type="entry name" value="ECTONUCLEOTIDE PYROPHOSPHATASE/PHOSPHODIESTERASE"/>
    <property type="match status" value="1"/>
</dbReference>
<dbReference type="InterPro" id="IPR017850">
    <property type="entry name" value="Alkaline_phosphatase_core_sf"/>
</dbReference>
<dbReference type="SUPFAM" id="SSF53649">
    <property type="entry name" value="Alkaline phosphatase-like"/>
    <property type="match status" value="1"/>
</dbReference>
<dbReference type="InterPro" id="IPR002591">
    <property type="entry name" value="Phosphodiest/P_Trfase"/>
</dbReference>
<name>A0A2V1DSQ8_9PLEO</name>
<proteinExistence type="predicted"/>
<dbReference type="OrthoDB" id="445007at2759"/>
<dbReference type="STRING" id="97972.A0A2V1DSQ8"/>
<accession>A0A2V1DSQ8</accession>
<reference evidence="1 2" key="1">
    <citation type="journal article" date="2018" name="Sci. Rep.">
        <title>Comparative genomics provides insights into the lifestyle and reveals functional heterogeneity of dark septate endophytic fungi.</title>
        <authorList>
            <person name="Knapp D.G."/>
            <person name="Nemeth J.B."/>
            <person name="Barry K."/>
            <person name="Hainaut M."/>
            <person name="Henrissat B."/>
            <person name="Johnson J."/>
            <person name="Kuo A."/>
            <person name="Lim J.H.P."/>
            <person name="Lipzen A."/>
            <person name="Nolan M."/>
            <person name="Ohm R.A."/>
            <person name="Tamas L."/>
            <person name="Grigoriev I.V."/>
            <person name="Spatafora J.W."/>
            <person name="Nagy L.G."/>
            <person name="Kovacs G.M."/>
        </authorList>
    </citation>
    <scope>NUCLEOTIDE SEQUENCE [LARGE SCALE GENOMIC DNA]</scope>
    <source>
        <strain evidence="1 2">DSE2036</strain>
    </source>
</reference>
<sequence>MSSAGASVVVHHRTYKVPTRPTVVICVDGFDPEYLSAGCEDDITPHMASFVNSGFHATAKCAMPSLTNPNNMSIITGAPTCAHGVSGNYYLDKMTGEEHMVLDDSSTTGTTILEQLAKNGVRIAAITAKDKLRRIINRGVSTSKGSICFSAQNAGECTELEHGIKDVESWIGRAAPPQYSGDLSLFVLDAGIKLLEEGRADVFYLTLSDYIQHKHAPRSAEADEFMGEIDKRIGDLVNLGAIVSVTGDHGMSDKCDEAGKPNVLFLEDVLQEKWPEAGARIICPITDPFVKHHGALGGFVRVYLRKSKAHIKEILEFCRTLKEVEVVYAGEEAAAVFEMPPDREGDMVVIATEKAVIGGREDEHDLKGLEDHRLRTHGGLSEQAVPLLRSEPLIDANIVEGRAWRNFDIFDIALNH</sequence>
<dbReference type="PANTHER" id="PTHR10151:SF120">
    <property type="entry name" value="BIS(5'-ADENOSYL)-TRIPHOSPHATASE"/>
    <property type="match status" value="1"/>
</dbReference>
<dbReference type="Pfam" id="PF01663">
    <property type="entry name" value="Phosphodiest"/>
    <property type="match status" value="1"/>
</dbReference>
<gene>
    <name evidence="1" type="ORF">DM02DRAFT_671592</name>
</gene>
<dbReference type="Gene3D" id="3.30.1360.110">
    <property type="entry name" value="Domain 2, Phosphonoacetate Hydrolase"/>
    <property type="match status" value="1"/>
</dbReference>
<keyword evidence="2" id="KW-1185">Reference proteome</keyword>
<dbReference type="InterPro" id="IPR023116">
    <property type="entry name" value="Phosphonoacetate_hydro_insert"/>
</dbReference>
<dbReference type="InterPro" id="IPR012710">
    <property type="entry name" value="Phosphonoacetate_hydro"/>
</dbReference>
<dbReference type="AlphaFoldDB" id="A0A2V1DSQ8"/>
<keyword evidence="1" id="KW-0378">Hydrolase</keyword>
<dbReference type="NCBIfam" id="TIGR02335">
    <property type="entry name" value="hydr_PhnA"/>
    <property type="match status" value="1"/>
</dbReference>
<dbReference type="CDD" id="cd16018">
    <property type="entry name" value="Enpp"/>
    <property type="match status" value="1"/>
</dbReference>
<dbReference type="GO" id="GO:0047400">
    <property type="term" value="F:phosphonoacetate hydrolase activity"/>
    <property type="evidence" value="ECO:0007669"/>
    <property type="project" value="InterPro"/>
</dbReference>
<organism evidence="1 2">
    <name type="scientific">Periconia macrospinosa</name>
    <dbReference type="NCBI Taxonomy" id="97972"/>
    <lineage>
        <taxon>Eukaryota</taxon>
        <taxon>Fungi</taxon>
        <taxon>Dikarya</taxon>
        <taxon>Ascomycota</taxon>
        <taxon>Pezizomycotina</taxon>
        <taxon>Dothideomycetes</taxon>
        <taxon>Pleosporomycetidae</taxon>
        <taxon>Pleosporales</taxon>
        <taxon>Massarineae</taxon>
        <taxon>Periconiaceae</taxon>
        <taxon>Periconia</taxon>
    </lineage>
</organism>